<organism evidence="6 7">
    <name type="scientific">Phytophthora megakarya</name>
    <dbReference type="NCBI Taxonomy" id="4795"/>
    <lineage>
        <taxon>Eukaryota</taxon>
        <taxon>Sar</taxon>
        <taxon>Stramenopiles</taxon>
        <taxon>Oomycota</taxon>
        <taxon>Peronosporomycetes</taxon>
        <taxon>Peronosporales</taxon>
        <taxon>Peronosporaceae</taxon>
        <taxon>Phytophthora</taxon>
    </lineage>
</organism>
<comment type="caution">
    <text evidence="6">The sequence shown here is derived from an EMBL/GenBank/DDBJ whole genome shotgun (WGS) entry which is preliminary data.</text>
</comment>
<keyword evidence="3 5" id="KW-0964">Secreted</keyword>
<keyword evidence="7" id="KW-1185">Reference proteome</keyword>
<evidence type="ECO:0000256" key="2">
    <source>
        <dbReference type="ARBA" id="ARBA00010400"/>
    </source>
</evidence>
<dbReference type="EMBL" id="NBNE01007382">
    <property type="protein sequence ID" value="OWZ00725.1"/>
    <property type="molecule type" value="Genomic_DNA"/>
</dbReference>
<evidence type="ECO:0000256" key="4">
    <source>
        <dbReference type="ARBA" id="ARBA00022729"/>
    </source>
</evidence>
<dbReference type="InterPro" id="IPR031825">
    <property type="entry name" value="RXLR"/>
</dbReference>
<feature type="signal peptide" evidence="5">
    <location>
        <begin position="1"/>
        <end position="21"/>
    </location>
</feature>
<dbReference type="Proteomes" id="UP000198211">
    <property type="component" value="Unassembled WGS sequence"/>
</dbReference>
<evidence type="ECO:0000313" key="6">
    <source>
        <dbReference type="EMBL" id="OWZ00725.1"/>
    </source>
</evidence>
<comment type="function">
    <text evidence="5">Effector that suppresses plant defense responses during pathogen infection.</text>
</comment>
<keyword evidence="4 5" id="KW-0732">Signal</keyword>
<name>A0A225V5V6_9STRA</name>
<comment type="domain">
    <text evidence="5">The RxLR-dEER motif acts to carry the protein into the host cell cytoplasm through binding to cell surface phosphatidylinositol-3-phosphate.</text>
</comment>
<evidence type="ECO:0000256" key="1">
    <source>
        <dbReference type="ARBA" id="ARBA00004613"/>
    </source>
</evidence>
<feature type="chain" id="PRO_5044976133" description="RxLR effector protein" evidence="5">
    <location>
        <begin position="22"/>
        <end position="93"/>
    </location>
</feature>
<proteinExistence type="inferred from homology"/>
<gene>
    <name evidence="6" type="ORF">PHMEG_00028024</name>
</gene>
<sequence length="93" mass="10566">MRLLLWVLLTTLVTLLGSVDSVSSSIANKDSAYPIKFVDNAVGAAHNNKRRLRSSNQVADDEDRTNKIPLTLEAKLKQFLKKYDNWLKYTNTK</sequence>
<accession>A0A225V5V6</accession>
<reference evidence="7" key="1">
    <citation type="submission" date="2017-03" db="EMBL/GenBank/DDBJ databases">
        <title>Phytopthora megakarya and P. palmivora, two closely related causual agents of cacao black pod achieved similar genome size and gene model numbers by different mechanisms.</title>
        <authorList>
            <person name="Ali S."/>
            <person name="Shao J."/>
            <person name="Larry D.J."/>
            <person name="Kronmiller B."/>
            <person name="Shen D."/>
            <person name="Strem M.D."/>
            <person name="Melnick R.L."/>
            <person name="Guiltinan M.J."/>
            <person name="Tyler B.M."/>
            <person name="Meinhardt L.W."/>
            <person name="Bailey B.A."/>
        </authorList>
    </citation>
    <scope>NUCLEOTIDE SEQUENCE [LARGE SCALE GENOMIC DNA]</scope>
    <source>
        <strain evidence="7">zdho120</strain>
    </source>
</reference>
<comment type="subcellular location">
    <subcellularLocation>
        <location evidence="1 5">Secreted</location>
    </subcellularLocation>
</comment>
<dbReference type="AlphaFoldDB" id="A0A225V5V6"/>
<dbReference type="Pfam" id="PF16810">
    <property type="entry name" value="RXLR"/>
    <property type="match status" value="1"/>
</dbReference>
<evidence type="ECO:0000313" key="7">
    <source>
        <dbReference type="Proteomes" id="UP000198211"/>
    </source>
</evidence>
<evidence type="ECO:0000256" key="3">
    <source>
        <dbReference type="ARBA" id="ARBA00022525"/>
    </source>
</evidence>
<comment type="similarity">
    <text evidence="2 5">Belongs to the RxLR effector family.</text>
</comment>
<evidence type="ECO:0000256" key="5">
    <source>
        <dbReference type="RuleBase" id="RU367124"/>
    </source>
</evidence>
<protein>
    <recommendedName>
        <fullName evidence="5">RxLR effector protein</fullName>
    </recommendedName>
</protein>